<dbReference type="AlphaFoldDB" id="A0A3E0G5I4"/>
<keyword evidence="2" id="KW-1185">Reference proteome</keyword>
<sequence length="80" mass="8969">MSNSDDNTYDPVHLTHEVFRLLLDKGLPVTRDGDFDAAVDGASAILRWLGLEPEIPAQVAGYRRLDYNGQLGYNRRIHGD</sequence>
<accession>A0A3E0G5I4</accession>
<dbReference type="EMBL" id="QUNO01000038">
    <property type="protein sequence ID" value="REH18069.1"/>
    <property type="molecule type" value="Genomic_DNA"/>
</dbReference>
<organism evidence="1 2">
    <name type="scientific">Kutzneria buriramensis</name>
    <dbReference type="NCBI Taxonomy" id="1045776"/>
    <lineage>
        <taxon>Bacteria</taxon>
        <taxon>Bacillati</taxon>
        <taxon>Actinomycetota</taxon>
        <taxon>Actinomycetes</taxon>
        <taxon>Pseudonocardiales</taxon>
        <taxon>Pseudonocardiaceae</taxon>
        <taxon>Kutzneria</taxon>
    </lineage>
</organism>
<dbReference type="Proteomes" id="UP000256269">
    <property type="component" value="Unassembled WGS sequence"/>
</dbReference>
<evidence type="ECO:0000313" key="2">
    <source>
        <dbReference type="Proteomes" id="UP000256269"/>
    </source>
</evidence>
<evidence type="ECO:0000313" key="1">
    <source>
        <dbReference type="EMBL" id="REH18069.1"/>
    </source>
</evidence>
<gene>
    <name evidence="1" type="ORF">BCF44_13856</name>
</gene>
<name>A0A3E0G5I4_9PSEU</name>
<protein>
    <submittedName>
        <fullName evidence="1">Uncharacterized protein</fullName>
    </submittedName>
</protein>
<reference evidence="1 2" key="1">
    <citation type="submission" date="2018-08" db="EMBL/GenBank/DDBJ databases">
        <title>Genomic Encyclopedia of Archaeal and Bacterial Type Strains, Phase II (KMG-II): from individual species to whole genera.</title>
        <authorList>
            <person name="Goeker M."/>
        </authorList>
    </citation>
    <scope>NUCLEOTIDE SEQUENCE [LARGE SCALE GENOMIC DNA]</scope>
    <source>
        <strain evidence="1 2">DSM 45791</strain>
    </source>
</reference>
<dbReference type="RefSeq" id="WP_116182276.1">
    <property type="nucleotide sequence ID" value="NZ_CP144378.1"/>
</dbReference>
<proteinExistence type="predicted"/>
<comment type="caution">
    <text evidence="1">The sequence shown here is derived from an EMBL/GenBank/DDBJ whole genome shotgun (WGS) entry which is preliminary data.</text>
</comment>